<name>X1JL20_9ZZZZ</name>
<dbReference type="AlphaFoldDB" id="X1JL20"/>
<feature type="non-terminal residue" evidence="1">
    <location>
        <position position="1"/>
    </location>
</feature>
<evidence type="ECO:0000313" key="1">
    <source>
        <dbReference type="EMBL" id="GAH82170.1"/>
    </source>
</evidence>
<protein>
    <submittedName>
        <fullName evidence="1">Uncharacterized protein</fullName>
    </submittedName>
</protein>
<proteinExistence type="predicted"/>
<comment type="caution">
    <text evidence="1">The sequence shown here is derived from an EMBL/GenBank/DDBJ whole genome shotgun (WGS) entry which is preliminary data.</text>
</comment>
<sequence length="162" mass="17694">ENSTFNWSTEIKKICASEGCGNAGQVKLTVAGVDYEILGPPSSANIYTAYNTTVNASWDSSTSFTIQAFRDSRNLAGGETDTRNNIFNLSVISNYTHTFTSTANSTTIWNIYSCTTDNNCEYATSNYTIHLDTSIPQIDVENPVGTLDYNYIGGSETLNVTF</sequence>
<reference evidence="1" key="1">
    <citation type="journal article" date="2014" name="Front. Microbiol.">
        <title>High frequency of phylogenetically diverse reductive dehalogenase-homologous genes in deep subseafloor sedimentary metagenomes.</title>
        <authorList>
            <person name="Kawai M."/>
            <person name="Futagami T."/>
            <person name="Toyoda A."/>
            <person name="Takaki Y."/>
            <person name="Nishi S."/>
            <person name="Hori S."/>
            <person name="Arai W."/>
            <person name="Tsubouchi T."/>
            <person name="Morono Y."/>
            <person name="Uchiyama I."/>
            <person name="Ito T."/>
            <person name="Fujiyama A."/>
            <person name="Inagaki F."/>
            <person name="Takami H."/>
        </authorList>
    </citation>
    <scope>NUCLEOTIDE SEQUENCE</scope>
    <source>
        <strain evidence="1">Expedition CK06-06</strain>
    </source>
</reference>
<dbReference type="EMBL" id="BARU01044869">
    <property type="protein sequence ID" value="GAH82170.1"/>
    <property type="molecule type" value="Genomic_DNA"/>
</dbReference>
<accession>X1JL20</accession>
<gene>
    <name evidence="1" type="ORF">S03H2_68285</name>
</gene>
<feature type="non-terminal residue" evidence="1">
    <location>
        <position position="162"/>
    </location>
</feature>
<organism evidence="1">
    <name type="scientific">marine sediment metagenome</name>
    <dbReference type="NCBI Taxonomy" id="412755"/>
    <lineage>
        <taxon>unclassified sequences</taxon>
        <taxon>metagenomes</taxon>
        <taxon>ecological metagenomes</taxon>
    </lineage>
</organism>